<sequence>MAGLALQEQKISCLVLVLLILLVLVWSIWLVLLLVCGVPSLKVPVSAGLIMLVVLLLSVDTVAYWLF</sequence>
<evidence type="ECO:0000313" key="5">
    <source>
        <dbReference type="Proteomes" id="UP001164929"/>
    </source>
</evidence>
<reference evidence="2" key="1">
    <citation type="journal article" date="2023" name="Mol. Ecol. Resour.">
        <title>Chromosome-level genome assembly of a triploid poplar Populus alba 'Berolinensis'.</title>
        <authorList>
            <person name="Chen S."/>
            <person name="Yu Y."/>
            <person name="Wang X."/>
            <person name="Wang S."/>
            <person name="Zhang T."/>
            <person name="Zhou Y."/>
            <person name="He R."/>
            <person name="Meng N."/>
            <person name="Wang Y."/>
            <person name="Liu W."/>
            <person name="Liu Z."/>
            <person name="Liu J."/>
            <person name="Guo Q."/>
            <person name="Huang H."/>
            <person name="Sederoff R.R."/>
            <person name="Wang G."/>
            <person name="Qu G."/>
            <person name="Chen S."/>
        </authorList>
    </citation>
    <scope>NUCLEOTIDE SEQUENCE</scope>
    <source>
        <strain evidence="2">SC-2020</strain>
    </source>
</reference>
<evidence type="ECO:0000313" key="3">
    <source>
        <dbReference type="EMBL" id="KAJ7008971.1"/>
    </source>
</evidence>
<keyword evidence="5" id="KW-1185">Reference proteome</keyword>
<protein>
    <submittedName>
        <fullName evidence="2">Uncharacterized protein</fullName>
    </submittedName>
</protein>
<feature type="transmembrane region" description="Helical" evidence="1">
    <location>
        <begin position="12"/>
        <end position="35"/>
    </location>
</feature>
<feature type="transmembrane region" description="Helical" evidence="1">
    <location>
        <begin position="47"/>
        <end position="66"/>
    </location>
</feature>
<dbReference type="AlphaFoldDB" id="A0AAD6WE34"/>
<organism evidence="2 5">
    <name type="scientific">Populus alba x Populus x berolinensis</name>
    <dbReference type="NCBI Taxonomy" id="444605"/>
    <lineage>
        <taxon>Eukaryota</taxon>
        <taxon>Viridiplantae</taxon>
        <taxon>Streptophyta</taxon>
        <taxon>Embryophyta</taxon>
        <taxon>Tracheophyta</taxon>
        <taxon>Spermatophyta</taxon>
        <taxon>Magnoliopsida</taxon>
        <taxon>eudicotyledons</taxon>
        <taxon>Gunneridae</taxon>
        <taxon>Pentapetalae</taxon>
        <taxon>rosids</taxon>
        <taxon>fabids</taxon>
        <taxon>Malpighiales</taxon>
        <taxon>Salicaceae</taxon>
        <taxon>Saliceae</taxon>
        <taxon>Populus</taxon>
    </lineage>
</organism>
<evidence type="ECO:0000256" key="1">
    <source>
        <dbReference type="SAM" id="Phobius"/>
    </source>
</evidence>
<dbReference type="Proteomes" id="UP001164929">
    <property type="component" value="Chromosome 2"/>
</dbReference>
<dbReference type="EMBL" id="JAQIZT010000002">
    <property type="protein sequence ID" value="KAJ7008962.1"/>
    <property type="molecule type" value="Genomic_DNA"/>
</dbReference>
<proteinExistence type="predicted"/>
<dbReference type="EMBL" id="JAQIZT010000002">
    <property type="protein sequence ID" value="KAJ7008978.1"/>
    <property type="molecule type" value="Genomic_DNA"/>
</dbReference>
<keyword evidence="1" id="KW-1133">Transmembrane helix</keyword>
<comment type="caution">
    <text evidence="2">The sequence shown here is derived from an EMBL/GenBank/DDBJ whole genome shotgun (WGS) entry which is preliminary data.</text>
</comment>
<dbReference type="EMBL" id="JAQIZT010000002">
    <property type="protein sequence ID" value="KAJ7008971.1"/>
    <property type="molecule type" value="Genomic_DNA"/>
</dbReference>
<evidence type="ECO:0000313" key="4">
    <source>
        <dbReference type="EMBL" id="KAJ7008978.1"/>
    </source>
</evidence>
<keyword evidence="1" id="KW-0812">Transmembrane</keyword>
<keyword evidence="1" id="KW-0472">Membrane</keyword>
<name>A0AAD6WE34_9ROSI</name>
<evidence type="ECO:0000313" key="2">
    <source>
        <dbReference type="EMBL" id="KAJ7008962.1"/>
    </source>
</evidence>
<accession>A0AAD6WE34</accession>
<gene>
    <name evidence="2" type="ORF">NC653_007579</name>
    <name evidence="3" type="ORF">NC653_007582</name>
    <name evidence="4" type="ORF">NC653_007587</name>
</gene>